<dbReference type="SUPFAM" id="SSF48264">
    <property type="entry name" value="Cytochrome P450"/>
    <property type="match status" value="1"/>
</dbReference>
<gene>
    <name evidence="9" type="ORF">HPO_13937</name>
</gene>
<dbReference type="RefSeq" id="WP_035600075.1">
    <property type="nucleotide sequence ID" value="NZ_ARYM01000017.1"/>
</dbReference>
<evidence type="ECO:0000313" key="10">
    <source>
        <dbReference type="Proteomes" id="UP000027100"/>
    </source>
</evidence>
<dbReference type="AlphaFoldDB" id="A0A062VBI2"/>
<dbReference type="InterPro" id="IPR002397">
    <property type="entry name" value="Cyt_P450_B"/>
</dbReference>
<keyword evidence="3 8" id="KW-0479">Metal-binding</keyword>
<dbReference type="GO" id="GO:0036199">
    <property type="term" value="F:cholest-4-en-3-one 26-monooxygenase activity"/>
    <property type="evidence" value="ECO:0007669"/>
    <property type="project" value="TreeGrafter"/>
</dbReference>
<keyword evidence="5 8" id="KW-0408">Iron</keyword>
<organism evidence="9 10">
    <name type="scientific">Hyphomonas polymorpha PS728</name>
    <dbReference type="NCBI Taxonomy" id="1280954"/>
    <lineage>
        <taxon>Bacteria</taxon>
        <taxon>Pseudomonadati</taxon>
        <taxon>Pseudomonadota</taxon>
        <taxon>Alphaproteobacteria</taxon>
        <taxon>Hyphomonadales</taxon>
        <taxon>Hyphomonadaceae</taxon>
        <taxon>Hyphomonas</taxon>
    </lineage>
</organism>
<dbReference type="GO" id="GO:0008395">
    <property type="term" value="F:steroid hydroxylase activity"/>
    <property type="evidence" value="ECO:0007669"/>
    <property type="project" value="TreeGrafter"/>
</dbReference>
<dbReference type="InterPro" id="IPR001128">
    <property type="entry name" value="Cyt_P450"/>
</dbReference>
<dbReference type="Gene3D" id="1.10.630.10">
    <property type="entry name" value="Cytochrome P450"/>
    <property type="match status" value="1"/>
</dbReference>
<keyword evidence="4 8" id="KW-0560">Oxidoreductase</keyword>
<comment type="similarity">
    <text evidence="1 8">Belongs to the cytochrome P450 family.</text>
</comment>
<dbReference type="GO" id="GO:0020037">
    <property type="term" value="F:heme binding"/>
    <property type="evidence" value="ECO:0007669"/>
    <property type="project" value="InterPro"/>
</dbReference>
<dbReference type="PATRIC" id="fig|1280954.3.peg.2822"/>
<dbReference type="InterPro" id="IPR017972">
    <property type="entry name" value="Cyt_P450_CS"/>
</dbReference>
<dbReference type="EMBL" id="ARYM01000017">
    <property type="protein sequence ID" value="KCZ97599.1"/>
    <property type="molecule type" value="Genomic_DNA"/>
</dbReference>
<dbReference type="Proteomes" id="UP000027100">
    <property type="component" value="Unassembled WGS sequence"/>
</dbReference>
<dbReference type="eggNOG" id="COG2124">
    <property type="taxonomic scope" value="Bacteria"/>
</dbReference>
<accession>A0A062VBI2</accession>
<keyword evidence="10" id="KW-1185">Reference proteome</keyword>
<evidence type="ECO:0000256" key="4">
    <source>
        <dbReference type="ARBA" id="ARBA00023002"/>
    </source>
</evidence>
<dbReference type="PRINTS" id="PR00359">
    <property type="entry name" value="BP450"/>
</dbReference>
<evidence type="ECO:0000256" key="8">
    <source>
        <dbReference type="RuleBase" id="RU000461"/>
    </source>
</evidence>
<dbReference type="PANTHER" id="PTHR46696:SF4">
    <property type="entry name" value="BIOTIN BIOSYNTHESIS CYTOCHROME P450"/>
    <property type="match status" value="1"/>
</dbReference>
<evidence type="ECO:0000256" key="5">
    <source>
        <dbReference type="ARBA" id="ARBA00023004"/>
    </source>
</evidence>
<reference evidence="9 10" key="1">
    <citation type="journal article" date="2014" name="Antonie Van Leeuwenhoek">
        <title>Hyphomonas beringensis sp. nov. and Hyphomonas chukchiensis sp. nov., isolated from surface seawater of the Bering Sea and Chukchi Sea.</title>
        <authorList>
            <person name="Li C."/>
            <person name="Lai Q."/>
            <person name="Li G."/>
            <person name="Dong C."/>
            <person name="Wang J."/>
            <person name="Liao Y."/>
            <person name="Shao Z."/>
        </authorList>
    </citation>
    <scope>NUCLEOTIDE SEQUENCE [LARGE SCALE GENOMIC DNA]</scope>
    <source>
        <strain evidence="9 10">PS728</strain>
    </source>
</reference>
<dbReference type="PANTHER" id="PTHR46696">
    <property type="entry name" value="P450, PUTATIVE (EUROFUNG)-RELATED"/>
    <property type="match status" value="1"/>
</dbReference>
<dbReference type="GO" id="GO:0005506">
    <property type="term" value="F:iron ion binding"/>
    <property type="evidence" value="ECO:0007669"/>
    <property type="project" value="InterPro"/>
</dbReference>
<sequence>MSAVSIKSGFDFKDPDIWQRGVPHDQIADIRRNTPVYWNEEANGPGFWAVLRFEDIHEVSRNPSVFSSATANGGHRIFNENEVGLTGAGSEELGIPFISMDPPVHQKRRLLLVPGLSSARLKEMTGRIEARARTLIEAIPADEPFDWVESVSAPYPLMTLVELLNVAPEDWKKLYHWTNAFIGEDDPEFRASPEDMTARLGEFGAYMSWLYEARRRDPGADIASALANAETDGKPASFQQFVADMILVTVGGNETVRNSISNGLIAFADHPDQWRAFCENPDIRAGAVQEIVRYVSPVLHMRRTATEDTRIGGTKIRKGDKVVLWYVSGNRDETVFEAPDTFDVRRANVRHLGFGTGQHVCIGQRVAELQLRIIFSEMARRFSGFELAEAPQRLRSNFINGLKSLMLVAKGRT</sequence>
<evidence type="ECO:0000256" key="7">
    <source>
        <dbReference type="ARBA" id="ARBA00043906"/>
    </source>
</evidence>
<keyword evidence="2 8" id="KW-0349">Heme</keyword>
<dbReference type="GO" id="GO:0006707">
    <property type="term" value="P:cholesterol catabolic process"/>
    <property type="evidence" value="ECO:0007669"/>
    <property type="project" value="TreeGrafter"/>
</dbReference>
<dbReference type="FunFam" id="1.10.630.10:FF:000018">
    <property type="entry name" value="Cytochrome P450 monooxygenase"/>
    <property type="match status" value="1"/>
</dbReference>
<dbReference type="CDD" id="cd11033">
    <property type="entry name" value="CYP142-like"/>
    <property type="match status" value="1"/>
</dbReference>
<dbReference type="PROSITE" id="PS00086">
    <property type="entry name" value="CYTOCHROME_P450"/>
    <property type="match status" value="1"/>
</dbReference>
<keyword evidence="6 8" id="KW-0503">Monooxygenase</keyword>
<evidence type="ECO:0000256" key="6">
    <source>
        <dbReference type="ARBA" id="ARBA00023033"/>
    </source>
</evidence>
<evidence type="ECO:0000256" key="1">
    <source>
        <dbReference type="ARBA" id="ARBA00010617"/>
    </source>
</evidence>
<evidence type="ECO:0000256" key="2">
    <source>
        <dbReference type="ARBA" id="ARBA00022617"/>
    </source>
</evidence>
<comment type="caution">
    <text evidence="9">The sequence shown here is derived from an EMBL/GenBank/DDBJ whole genome shotgun (WGS) entry which is preliminary data.</text>
</comment>
<evidence type="ECO:0000313" key="9">
    <source>
        <dbReference type="EMBL" id="KCZ97599.1"/>
    </source>
</evidence>
<comment type="function">
    <text evidence="7">Cytochromes P450 are a group of heme-thiolate monooxygenases. They oxidize a variety of structurally unrelated compounds, including steroids, fatty acids, and xenobiotics.</text>
</comment>
<protein>
    <submittedName>
        <fullName evidence="9">Linalool 8-monooxygenase</fullName>
    </submittedName>
</protein>
<evidence type="ECO:0000256" key="3">
    <source>
        <dbReference type="ARBA" id="ARBA00022723"/>
    </source>
</evidence>
<name>A0A062VBI2_9PROT</name>
<dbReference type="InterPro" id="IPR036396">
    <property type="entry name" value="Cyt_P450_sf"/>
</dbReference>
<dbReference type="Pfam" id="PF00067">
    <property type="entry name" value="p450"/>
    <property type="match status" value="1"/>
</dbReference>
<dbReference type="STRING" id="1280954.HPO_13937"/>
<dbReference type="OrthoDB" id="9792185at2"/>
<proteinExistence type="inferred from homology"/>